<comment type="caution">
    <text evidence="10">The sequence shown here is derived from an EMBL/GenBank/DDBJ whole genome shotgun (WGS) entry which is preliminary data.</text>
</comment>
<evidence type="ECO:0000256" key="2">
    <source>
        <dbReference type="ARBA" id="ARBA00004236"/>
    </source>
</evidence>
<dbReference type="SUPFAM" id="SSF117892">
    <property type="entry name" value="Band 7/SPFH domain"/>
    <property type="match status" value="1"/>
</dbReference>
<keyword evidence="4" id="KW-1003">Cell membrane</keyword>
<comment type="subcellular location">
    <subcellularLocation>
        <location evidence="2">Cell membrane</location>
    </subcellularLocation>
    <subcellularLocation>
        <location evidence="1">Membrane</location>
        <topology evidence="1">Single-pass membrane protein</topology>
    </subcellularLocation>
</comment>
<evidence type="ECO:0000256" key="1">
    <source>
        <dbReference type="ARBA" id="ARBA00004167"/>
    </source>
</evidence>
<dbReference type="Proteomes" id="UP000298517">
    <property type="component" value="Unassembled WGS sequence"/>
</dbReference>
<dbReference type="OrthoDB" id="9786220at2"/>
<evidence type="ECO:0000256" key="5">
    <source>
        <dbReference type="ARBA" id="ARBA00023136"/>
    </source>
</evidence>
<dbReference type="PANTHER" id="PTHR13806:SF31">
    <property type="entry name" value="FLOTILLIN-LIKE PROTEIN 1-RELATED"/>
    <property type="match status" value="1"/>
</dbReference>
<dbReference type="AlphaFoldDB" id="A0A4Y8AS24"/>
<feature type="compositionally biased region" description="Basic and acidic residues" evidence="7">
    <location>
        <begin position="455"/>
        <end position="474"/>
    </location>
</feature>
<evidence type="ECO:0000259" key="9">
    <source>
        <dbReference type="SMART" id="SM00244"/>
    </source>
</evidence>
<comment type="similarity">
    <text evidence="3">Belongs to the band 7/mec-2 family. Flotillin subfamily.</text>
</comment>
<dbReference type="InterPro" id="IPR036013">
    <property type="entry name" value="Band_7/SPFH_dom_sf"/>
</dbReference>
<dbReference type="InterPro" id="IPR001107">
    <property type="entry name" value="Band_7"/>
</dbReference>
<keyword evidence="5 8" id="KW-0472">Membrane</keyword>
<dbReference type="EMBL" id="SNQI01000003">
    <property type="protein sequence ID" value="TEW73991.1"/>
    <property type="molecule type" value="Genomic_DNA"/>
</dbReference>
<reference evidence="10 11" key="1">
    <citation type="journal article" date="2011" name="J. Microbiol.">
        <title>Gramella jeungdoensis sp. nov., isolated from a solar saltern in Korea.</title>
        <authorList>
            <person name="Joung Y."/>
            <person name="Kim H."/>
            <person name="Jang T."/>
            <person name="Ahn T.S."/>
            <person name="Joh K."/>
        </authorList>
    </citation>
    <scope>NUCLEOTIDE SEQUENCE [LARGE SCALE GENOMIC DNA]</scope>
    <source>
        <strain evidence="10 11">KCTC 23123</strain>
    </source>
</reference>
<organism evidence="10 11">
    <name type="scientific">Gramella jeungdoensis</name>
    <dbReference type="NCBI Taxonomy" id="708091"/>
    <lineage>
        <taxon>Bacteria</taxon>
        <taxon>Pseudomonadati</taxon>
        <taxon>Bacteroidota</taxon>
        <taxon>Flavobacteriia</taxon>
        <taxon>Flavobacteriales</taxon>
        <taxon>Flavobacteriaceae</taxon>
        <taxon>Christiangramia</taxon>
    </lineage>
</organism>
<feature type="coiled-coil region" evidence="6">
    <location>
        <begin position="267"/>
        <end position="294"/>
    </location>
</feature>
<name>A0A4Y8AS24_9FLAO</name>
<feature type="transmembrane region" description="Helical" evidence="8">
    <location>
        <begin position="12"/>
        <end position="35"/>
    </location>
</feature>
<gene>
    <name evidence="10" type="ORF">E2488_10985</name>
</gene>
<dbReference type="CDD" id="cd03399">
    <property type="entry name" value="SPFH_flotillin"/>
    <property type="match status" value="1"/>
</dbReference>
<keyword evidence="11" id="KW-1185">Reference proteome</keyword>
<dbReference type="PANTHER" id="PTHR13806">
    <property type="entry name" value="FLOTILLIN-RELATED"/>
    <property type="match status" value="1"/>
</dbReference>
<proteinExistence type="inferred from homology"/>
<protein>
    <submittedName>
        <fullName evidence="10">Flotillin family protein</fullName>
    </submittedName>
</protein>
<evidence type="ECO:0000256" key="4">
    <source>
        <dbReference type="ARBA" id="ARBA00022475"/>
    </source>
</evidence>
<dbReference type="RefSeq" id="WP_134248390.1">
    <property type="nucleotide sequence ID" value="NZ_SNQI01000003.1"/>
</dbReference>
<keyword evidence="8" id="KW-1133">Transmembrane helix</keyword>
<evidence type="ECO:0000313" key="10">
    <source>
        <dbReference type="EMBL" id="TEW73991.1"/>
    </source>
</evidence>
<feature type="domain" description="Band 7" evidence="9">
    <location>
        <begin position="36"/>
        <end position="205"/>
    </location>
</feature>
<dbReference type="InterPro" id="IPR027705">
    <property type="entry name" value="Flotillin_fam"/>
</dbReference>
<dbReference type="SMART" id="SM00244">
    <property type="entry name" value="PHB"/>
    <property type="match status" value="1"/>
</dbReference>
<keyword evidence="6" id="KW-0175">Coiled coil</keyword>
<keyword evidence="8" id="KW-0812">Transmembrane</keyword>
<accession>A0A4Y8AS24</accession>
<evidence type="ECO:0000313" key="11">
    <source>
        <dbReference type="Proteomes" id="UP000298517"/>
    </source>
</evidence>
<feature type="region of interest" description="Disordered" evidence="7">
    <location>
        <begin position="454"/>
        <end position="474"/>
    </location>
</feature>
<dbReference type="Pfam" id="PF01145">
    <property type="entry name" value="Band_7"/>
    <property type="match status" value="1"/>
</dbReference>
<evidence type="ECO:0000256" key="8">
    <source>
        <dbReference type="SAM" id="Phobius"/>
    </source>
</evidence>
<sequence>MNLLPFLVPLQSGLTGVYLTAAIIIIPVVFLFAMIRRYKRCPSDRILVVYGKTGGGLSAKCVHGGAAFIWPIIQDYEFLDLTPMSIEVNLTNALSKQNIRVNVPSRFTIGISTEPSVMQNAAERLLGLQLDAVQDLAQEIIFGQLRLVVASMDIEEINSDRDQFLSHITHSVEAELKKVGLKLINVNITDIHDESGYIQALGKEAAAKAINEAKVSVAQKVRDGSIGEANAMQDQRIQVAAADANAVHGENTAKVQVANSNADRRSREAEAERIANASEKVQAAKALEEAYAAEKIAEDARAKRKEAEQGADIIVPARIDKQKIEIDAEAEAEQIRRIAKGEADAIFMKKEAEAKGMYEILTKQALGLEQIVKAAGDDAKDAVLLLVADKLPELVKTQAEAIKNIKIDKVTVWENGGGKDGKTSTSNFISGMYKSVPPLQEMFNMAGMQLPNYLKGEEVENTSEKPTEDTTPKE</sequence>
<evidence type="ECO:0000256" key="7">
    <source>
        <dbReference type="SAM" id="MobiDB-lite"/>
    </source>
</evidence>
<dbReference type="GO" id="GO:0005886">
    <property type="term" value="C:plasma membrane"/>
    <property type="evidence" value="ECO:0007669"/>
    <property type="project" value="UniProtKB-SubCell"/>
</dbReference>
<evidence type="ECO:0000256" key="6">
    <source>
        <dbReference type="SAM" id="Coils"/>
    </source>
</evidence>
<evidence type="ECO:0000256" key="3">
    <source>
        <dbReference type="ARBA" id="ARBA00007161"/>
    </source>
</evidence>
<dbReference type="Gene3D" id="3.30.479.30">
    <property type="entry name" value="Band 7 domain"/>
    <property type="match status" value="1"/>
</dbReference>